<gene>
    <name evidence="1" type="ORF">Ddye_015689</name>
</gene>
<dbReference type="PANTHER" id="PTHR33116:SF86">
    <property type="entry name" value="REVERSE TRANSCRIPTASE DOMAIN-CONTAINING PROTEIN"/>
    <property type="match status" value="1"/>
</dbReference>
<comment type="caution">
    <text evidence="1">The sequence shown here is derived from an EMBL/GenBank/DDBJ whole genome shotgun (WGS) entry which is preliminary data.</text>
</comment>
<dbReference type="PANTHER" id="PTHR33116">
    <property type="entry name" value="REVERSE TRANSCRIPTASE ZINC-BINDING DOMAIN-CONTAINING PROTEIN-RELATED-RELATED"/>
    <property type="match status" value="1"/>
</dbReference>
<dbReference type="Proteomes" id="UP001280121">
    <property type="component" value="Unassembled WGS sequence"/>
</dbReference>
<proteinExistence type="predicted"/>
<organism evidence="1 2">
    <name type="scientific">Dipteronia dyeriana</name>
    <dbReference type="NCBI Taxonomy" id="168575"/>
    <lineage>
        <taxon>Eukaryota</taxon>
        <taxon>Viridiplantae</taxon>
        <taxon>Streptophyta</taxon>
        <taxon>Embryophyta</taxon>
        <taxon>Tracheophyta</taxon>
        <taxon>Spermatophyta</taxon>
        <taxon>Magnoliopsida</taxon>
        <taxon>eudicotyledons</taxon>
        <taxon>Gunneridae</taxon>
        <taxon>Pentapetalae</taxon>
        <taxon>rosids</taxon>
        <taxon>malvids</taxon>
        <taxon>Sapindales</taxon>
        <taxon>Sapindaceae</taxon>
        <taxon>Hippocastanoideae</taxon>
        <taxon>Acereae</taxon>
        <taxon>Dipteronia</taxon>
    </lineage>
</organism>
<sequence length="177" mass="20056">MWGSTEKERKIHWSSWKHLCSPKHSRGLGFRDLAVFNRALVVKQCWRILTNPDSLATKVLWGCYFLGWDFLNADTDPIGSFLWNSLVWGRGLIEAGIRCIVGKGTSILVYRDRWIPRPSTFHVISPLVLGEMITISHLKNPSGGWDGDLIRTNFQDEYAAVILSIPVRASCAQDSLK</sequence>
<accession>A0AAD9U5A3</accession>
<keyword evidence="2" id="KW-1185">Reference proteome</keyword>
<dbReference type="EMBL" id="JANJYI010000005">
    <property type="protein sequence ID" value="KAK2648200.1"/>
    <property type="molecule type" value="Genomic_DNA"/>
</dbReference>
<protein>
    <submittedName>
        <fullName evidence="1">Uncharacterized protein</fullName>
    </submittedName>
</protein>
<evidence type="ECO:0000313" key="2">
    <source>
        <dbReference type="Proteomes" id="UP001280121"/>
    </source>
</evidence>
<reference evidence="1" key="1">
    <citation type="journal article" date="2023" name="Plant J.">
        <title>Genome sequences and population genomics provide insights into the demographic history, inbreeding, and mutation load of two 'living fossil' tree species of Dipteronia.</title>
        <authorList>
            <person name="Feng Y."/>
            <person name="Comes H.P."/>
            <person name="Chen J."/>
            <person name="Zhu S."/>
            <person name="Lu R."/>
            <person name="Zhang X."/>
            <person name="Li P."/>
            <person name="Qiu J."/>
            <person name="Olsen K.M."/>
            <person name="Qiu Y."/>
        </authorList>
    </citation>
    <scope>NUCLEOTIDE SEQUENCE</scope>
    <source>
        <strain evidence="1">KIB01</strain>
    </source>
</reference>
<name>A0AAD9U5A3_9ROSI</name>
<dbReference type="AlphaFoldDB" id="A0AAD9U5A3"/>
<evidence type="ECO:0000313" key="1">
    <source>
        <dbReference type="EMBL" id="KAK2648200.1"/>
    </source>
</evidence>